<evidence type="ECO:0000256" key="1">
    <source>
        <dbReference type="SAM" id="MobiDB-lite"/>
    </source>
</evidence>
<evidence type="ECO:0000313" key="2">
    <source>
        <dbReference type="EMBL" id="TNN46797.1"/>
    </source>
</evidence>
<evidence type="ECO:0000313" key="3">
    <source>
        <dbReference type="Proteomes" id="UP000314294"/>
    </source>
</evidence>
<gene>
    <name evidence="2" type="ORF">EYF80_043008</name>
</gene>
<feature type="region of interest" description="Disordered" evidence="1">
    <location>
        <begin position="116"/>
        <end position="153"/>
    </location>
</feature>
<sequence>MTGSLRTGGPPRAGTPAKQPNEAEDRLHSVYTRSTLGLHSSPRLGRQTADREVAFSVNRVHLFDDFSPATQTPGGEDVPPRPRHRLLDAVSDAIDHQGATSHHYGLGVLLQVRTSLSQEPSKHSWSEVARRTDAREPASSIMQLPSVHQEAAA</sequence>
<keyword evidence="3" id="KW-1185">Reference proteome</keyword>
<name>A0A4Z2FZX1_9TELE</name>
<reference evidence="2 3" key="1">
    <citation type="submission" date="2019-03" db="EMBL/GenBank/DDBJ databases">
        <title>First draft genome of Liparis tanakae, snailfish: a comprehensive survey of snailfish specific genes.</title>
        <authorList>
            <person name="Kim W."/>
            <person name="Song I."/>
            <person name="Jeong J.-H."/>
            <person name="Kim D."/>
            <person name="Kim S."/>
            <person name="Ryu S."/>
            <person name="Song J.Y."/>
            <person name="Lee S.K."/>
        </authorList>
    </citation>
    <scope>NUCLEOTIDE SEQUENCE [LARGE SCALE GENOMIC DNA]</scope>
    <source>
        <tissue evidence="2">Muscle</tissue>
    </source>
</reference>
<accession>A0A4Z2FZX1</accession>
<organism evidence="2 3">
    <name type="scientific">Liparis tanakae</name>
    <name type="common">Tanaka's snailfish</name>
    <dbReference type="NCBI Taxonomy" id="230148"/>
    <lineage>
        <taxon>Eukaryota</taxon>
        <taxon>Metazoa</taxon>
        <taxon>Chordata</taxon>
        <taxon>Craniata</taxon>
        <taxon>Vertebrata</taxon>
        <taxon>Euteleostomi</taxon>
        <taxon>Actinopterygii</taxon>
        <taxon>Neopterygii</taxon>
        <taxon>Teleostei</taxon>
        <taxon>Neoteleostei</taxon>
        <taxon>Acanthomorphata</taxon>
        <taxon>Eupercaria</taxon>
        <taxon>Perciformes</taxon>
        <taxon>Cottioidei</taxon>
        <taxon>Cottales</taxon>
        <taxon>Liparidae</taxon>
        <taxon>Liparis</taxon>
    </lineage>
</organism>
<proteinExistence type="predicted"/>
<protein>
    <submittedName>
        <fullName evidence="2">Uncharacterized protein</fullName>
    </submittedName>
</protein>
<comment type="caution">
    <text evidence="2">The sequence shown here is derived from an EMBL/GenBank/DDBJ whole genome shotgun (WGS) entry which is preliminary data.</text>
</comment>
<dbReference type="Proteomes" id="UP000314294">
    <property type="component" value="Unassembled WGS sequence"/>
</dbReference>
<dbReference type="EMBL" id="SRLO01000773">
    <property type="protein sequence ID" value="TNN46797.1"/>
    <property type="molecule type" value="Genomic_DNA"/>
</dbReference>
<feature type="region of interest" description="Disordered" evidence="1">
    <location>
        <begin position="1"/>
        <end position="28"/>
    </location>
</feature>
<feature type="compositionally biased region" description="Basic and acidic residues" evidence="1">
    <location>
        <begin position="120"/>
        <end position="136"/>
    </location>
</feature>
<dbReference type="AlphaFoldDB" id="A0A4Z2FZX1"/>